<evidence type="ECO:0000313" key="1">
    <source>
        <dbReference type="EMBL" id="SPD07572.1"/>
    </source>
</evidence>
<protein>
    <submittedName>
        <fullName evidence="1">Uncharacterized protein</fullName>
    </submittedName>
</protein>
<gene>
    <name evidence="1" type="ORF">FSB_LOCUS35454</name>
</gene>
<sequence>MLHILQYCWHFVLCESAIMNETLQQTTDQMRFCRQIELMSQGIALEPLNNIESMLDMIKHIIDEVAAESVDDVTADFDDEVAADAACDITADFVNKVAADAACDVTADFVDEVAVDATCDVTTDFVDEVAIDAACDVTADFIDEVVADAACDILMLLRCYLGVVAKAANCVSPTADGIPAWGDVPSMRDISIEELCCEFPNDSIENAFAEDVEDMAEVHNSCNVVLVGGYEQEDMIDAVDLTKIISRDKECEPKRADASNNIGMKEDEDVDVTKAIGLVAGVMADALVVDLFNLVLRSKVPNRIVWWTSREKFVVYSSMTNRSVVARLEIFLVFAIAGSDGLMAYVVEGVSLFGATPCFGSIPAGGIIIPIHTQGFVRNKFVAGLEVAPEVCSNIDSAVGHGMQAEGTSFPMATTSAGSEHLDDIGTSDTIHMSEDDANVGIIGEIVVASLPPRSVAGIGSNVGANAISDEIVDFFREFDKRTPNPHLEWHFWRFNGPLVSFGDFWVPSDSVPYLQQLITKHGNFVAKFKLGAGLGGPMSPFLSSMLAAMSTAPPSLVQTWMVKGDLSSHGLPFLGPSGPCPQVWKGHGVAIFCRLVDFLGGMVAAQKLQIFFKEQNEGKLELNSPVESPKCRCSKFLRLPRVALQMVRAWAELFRGDVEPKTRHQTR</sequence>
<dbReference type="AlphaFoldDB" id="A0A2N9H670"/>
<proteinExistence type="predicted"/>
<reference evidence="1" key="1">
    <citation type="submission" date="2018-02" db="EMBL/GenBank/DDBJ databases">
        <authorList>
            <person name="Cohen D.B."/>
            <person name="Kent A.D."/>
        </authorList>
    </citation>
    <scope>NUCLEOTIDE SEQUENCE</scope>
</reference>
<name>A0A2N9H670_FAGSY</name>
<organism evidence="1">
    <name type="scientific">Fagus sylvatica</name>
    <name type="common">Beechnut</name>
    <dbReference type="NCBI Taxonomy" id="28930"/>
    <lineage>
        <taxon>Eukaryota</taxon>
        <taxon>Viridiplantae</taxon>
        <taxon>Streptophyta</taxon>
        <taxon>Embryophyta</taxon>
        <taxon>Tracheophyta</taxon>
        <taxon>Spermatophyta</taxon>
        <taxon>Magnoliopsida</taxon>
        <taxon>eudicotyledons</taxon>
        <taxon>Gunneridae</taxon>
        <taxon>Pentapetalae</taxon>
        <taxon>rosids</taxon>
        <taxon>fabids</taxon>
        <taxon>Fagales</taxon>
        <taxon>Fagaceae</taxon>
        <taxon>Fagus</taxon>
    </lineage>
</organism>
<accession>A0A2N9H670</accession>
<dbReference type="EMBL" id="OIVN01002932">
    <property type="protein sequence ID" value="SPD07572.1"/>
    <property type="molecule type" value="Genomic_DNA"/>
</dbReference>